<dbReference type="EMBL" id="WIXP02000011">
    <property type="protein sequence ID" value="KAF6203264.1"/>
    <property type="molecule type" value="Genomic_DNA"/>
</dbReference>
<proteinExistence type="predicted"/>
<dbReference type="Proteomes" id="UP000466442">
    <property type="component" value="Unassembled WGS sequence"/>
</dbReference>
<dbReference type="InterPro" id="IPR035940">
    <property type="entry name" value="CAP_sf"/>
</dbReference>
<dbReference type="SUPFAM" id="SSF55797">
    <property type="entry name" value="PR-1-like"/>
    <property type="match status" value="2"/>
</dbReference>
<dbReference type="InterPro" id="IPR001283">
    <property type="entry name" value="CRISP-related"/>
</dbReference>
<dbReference type="OrthoDB" id="10040854at2759"/>
<reference evidence="2" key="1">
    <citation type="journal article" date="2021" name="Mol. Ecol. Resour.">
        <title>Apolygus lucorum genome provides insights into omnivorousness and mesophyll feeding.</title>
        <authorList>
            <person name="Liu Y."/>
            <person name="Liu H."/>
            <person name="Wang H."/>
            <person name="Huang T."/>
            <person name="Liu B."/>
            <person name="Yang B."/>
            <person name="Yin L."/>
            <person name="Li B."/>
            <person name="Zhang Y."/>
            <person name="Zhang S."/>
            <person name="Jiang F."/>
            <person name="Zhang X."/>
            <person name="Ren Y."/>
            <person name="Wang B."/>
            <person name="Wang S."/>
            <person name="Lu Y."/>
            <person name="Wu K."/>
            <person name="Fan W."/>
            <person name="Wang G."/>
        </authorList>
    </citation>
    <scope>NUCLEOTIDE SEQUENCE</scope>
    <source>
        <strain evidence="2">12Hb</strain>
    </source>
</reference>
<sequence length="604" mass="67769">MIATFAALHVSSNYTTRKSWSVNVSYVAQGKECSGLRDILTQEDREKFEEIFNHKRLKATSAASSDLPNVCPGFMRTLIWGEKQRTESIDLLMEFAKSVLKCASKRNDEESDFYYEGNVIRAFVMRKNSAPTTPLETLIQSWFSPLEAMPGPIKADLIQRYRTGSWHCATQVLWANTEFFGCSIVLMKFERGTRGIFGERIEDPLFVRYVLCLFEPAGNIRNEPVYPVCNKPVTEPSPVPTMSNSSDSPADVTAVEPTNGTTAKPTVAPDPGEIIYVPEEVTTPLPPPVHPTKDSWLLIWSQRVMLYLIAFLFAAFVALRCSAHRCDNLTDILTLQDREVFEHEFNFNRLNATSPMTTQLPTACPGSMRALTWNEEKRKASINILKEVIRTQLQCTKRTRQFAMKGVPACLFDEYFISARVLNKMGPVTTQLSKVISSWFVPLAALGSEVTKLIRRYDRPGDWSCATQILWANTASFGCSIVNSQLSKSDASRLLGETIHKPVFVKYILCAFEPPGNIWNEPVYPMCDNPYVMLICCQNGKRTGSGQLSATALLSSPDGSRHPLDLYELTEDFTTPTSRIPSNGLWNCLLGCGHRIDQTLARRS</sequence>
<evidence type="ECO:0008006" key="4">
    <source>
        <dbReference type="Google" id="ProtNLM"/>
    </source>
</evidence>
<dbReference type="PANTHER" id="PTHR10334">
    <property type="entry name" value="CYSTEINE-RICH SECRETORY PROTEIN-RELATED"/>
    <property type="match status" value="1"/>
</dbReference>
<feature type="region of interest" description="Disordered" evidence="1">
    <location>
        <begin position="237"/>
        <end position="269"/>
    </location>
</feature>
<evidence type="ECO:0000256" key="1">
    <source>
        <dbReference type="SAM" id="MobiDB-lite"/>
    </source>
</evidence>
<accession>A0A8S9X454</accession>
<keyword evidence="3" id="KW-1185">Reference proteome</keyword>
<dbReference type="AlphaFoldDB" id="A0A8S9X454"/>
<organism evidence="2 3">
    <name type="scientific">Apolygus lucorum</name>
    <name type="common">Small green plant bug</name>
    <name type="synonym">Lygocoris lucorum</name>
    <dbReference type="NCBI Taxonomy" id="248454"/>
    <lineage>
        <taxon>Eukaryota</taxon>
        <taxon>Metazoa</taxon>
        <taxon>Ecdysozoa</taxon>
        <taxon>Arthropoda</taxon>
        <taxon>Hexapoda</taxon>
        <taxon>Insecta</taxon>
        <taxon>Pterygota</taxon>
        <taxon>Neoptera</taxon>
        <taxon>Paraneoptera</taxon>
        <taxon>Hemiptera</taxon>
        <taxon>Heteroptera</taxon>
        <taxon>Panheteroptera</taxon>
        <taxon>Cimicomorpha</taxon>
        <taxon>Miridae</taxon>
        <taxon>Mirini</taxon>
        <taxon>Apolygus</taxon>
    </lineage>
</organism>
<comment type="caution">
    <text evidence="2">The sequence shown here is derived from an EMBL/GenBank/DDBJ whole genome shotgun (WGS) entry which is preliminary data.</text>
</comment>
<name>A0A8S9X454_APOLU</name>
<dbReference type="Gene3D" id="3.40.33.10">
    <property type="entry name" value="CAP"/>
    <property type="match status" value="2"/>
</dbReference>
<protein>
    <recommendedName>
        <fullName evidence="4">SCP domain-containing protein</fullName>
    </recommendedName>
</protein>
<gene>
    <name evidence="2" type="ORF">GE061_003682</name>
</gene>
<evidence type="ECO:0000313" key="2">
    <source>
        <dbReference type="EMBL" id="KAF6203264.1"/>
    </source>
</evidence>
<evidence type="ECO:0000313" key="3">
    <source>
        <dbReference type="Proteomes" id="UP000466442"/>
    </source>
</evidence>